<dbReference type="Proteomes" id="UP000826656">
    <property type="component" value="Unassembled WGS sequence"/>
</dbReference>
<dbReference type="EMBL" id="JAIVGD010000011">
    <property type="protein sequence ID" value="KAH0770330.1"/>
    <property type="molecule type" value="Genomic_DNA"/>
</dbReference>
<sequence length="83" mass="9211">MGSLGMDSSRPRRVGLTEQPPCRYISHSFTSARCGIRLNGERISLKLALELLTVRPMHQPASVVANTLCSKLSCLPCRRRSEI</sequence>
<gene>
    <name evidence="1" type="ORF">KY290_014311</name>
</gene>
<accession>A0ABQ7VPX6</accession>
<name>A0ABQ7VPX6_SOLTU</name>
<comment type="caution">
    <text evidence="1">The sequence shown here is derived from an EMBL/GenBank/DDBJ whole genome shotgun (WGS) entry which is preliminary data.</text>
</comment>
<organism evidence="1 2">
    <name type="scientific">Solanum tuberosum</name>
    <name type="common">Potato</name>
    <dbReference type="NCBI Taxonomy" id="4113"/>
    <lineage>
        <taxon>Eukaryota</taxon>
        <taxon>Viridiplantae</taxon>
        <taxon>Streptophyta</taxon>
        <taxon>Embryophyta</taxon>
        <taxon>Tracheophyta</taxon>
        <taxon>Spermatophyta</taxon>
        <taxon>Magnoliopsida</taxon>
        <taxon>eudicotyledons</taxon>
        <taxon>Gunneridae</taxon>
        <taxon>Pentapetalae</taxon>
        <taxon>asterids</taxon>
        <taxon>lamiids</taxon>
        <taxon>Solanales</taxon>
        <taxon>Solanaceae</taxon>
        <taxon>Solanoideae</taxon>
        <taxon>Solaneae</taxon>
        <taxon>Solanum</taxon>
    </lineage>
</organism>
<evidence type="ECO:0000313" key="1">
    <source>
        <dbReference type="EMBL" id="KAH0770330.1"/>
    </source>
</evidence>
<proteinExistence type="predicted"/>
<protein>
    <submittedName>
        <fullName evidence="1">Uncharacterized protein</fullName>
    </submittedName>
</protein>
<reference evidence="1 2" key="1">
    <citation type="journal article" date="2021" name="bioRxiv">
        <title>Chromosome-scale and haplotype-resolved genome assembly of a tetraploid potato cultivar.</title>
        <authorList>
            <person name="Sun H."/>
            <person name="Jiao W.-B."/>
            <person name="Krause K."/>
            <person name="Campoy J.A."/>
            <person name="Goel M."/>
            <person name="Folz-Donahue K."/>
            <person name="Kukat C."/>
            <person name="Huettel B."/>
            <person name="Schneeberger K."/>
        </authorList>
    </citation>
    <scope>NUCLEOTIDE SEQUENCE [LARGE SCALE GENOMIC DNA]</scope>
    <source>
        <strain evidence="1">SolTubOtavaFocal</strain>
        <tissue evidence="1">Leaves</tissue>
    </source>
</reference>
<keyword evidence="2" id="KW-1185">Reference proteome</keyword>
<evidence type="ECO:0000313" key="2">
    <source>
        <dbReference type="Proteomes" id="UP000826656"/>
    </source>
</evidence>